<reference evidence="12" key="1">
    <citation type="submission" date="2016-10" db="EMBL/GenBank/DDBJ databases">
        <authorList>
            <person name="de Groot N.N."/>
        </authorList>
    </citation>
    <scope>NUCLEOTIDE SEQUENCE [LARGE SCALE GENOMIC DNA]</scope>
    <source>
        <strain evidence="12">CGMCC 1.12397</strain>
    </source>
</reference>
<keyword evidence="3" id="KW-0813">Transport</keyword>
<dbReference type="SUPFAM" id="SSF161093">
    <property type="entry name" value="MgtE membrane domain-like"/>
    <property type="match status" value="1"/>
</dbReference>
<comment type="similarity">
    <text evidence="2">Belongs to the SLC41A transporter family.</text>
</comment>
<accession>A0A1H1EFU2</accession>
<dbReference type="InterPro" id="IPR045349">
    <property type="entry name" value="SLC41A1-3"/>
</dbReference>
<keyword evidence="6 9" id="KW-1133">Transmembrane helix</keyword>
<evidence type="ECO:0000256" key="5">
    <source>
        <dbReference type="ARBA" id="ARBA00022842"/>
    </source>
</evidence>
<feature type="transmembrane region" description="Helical" evidence="9">
    <location>
        <begin position="117"/>
        <end position="140"/>
    </location>
</feature>
<feature type="transmembrane region" description="Helical" evidence="9">
    <location>
        <begin position="85"/>
        <end position="110"/>
    </location>
</feature>
<evidence type="ECO:0000256" key="3">
    <source>
        <dbReference type="ARBA" id="ARBA00022448"/>
    </source>
</evidence>
<evidence type="ECO:0000313" key="13">
    <source>
        <dbReference type="Proteomes" id="UP000199289"/>
    </source>
</evidence>
<gene>
    <name evidence="11" type="ORF">DWB78_08345</name>
    <name evidence="12" type="ORF">SAMN05216278_2881</name>
</gene>
<dbReference type="PANTHER" id="PTHR16228:SF7">
    <property type="entry name" value="SLC41A_MGTE INTEGRAL MEMBRANE DOMAIN-CONTAINING PROTEIN"/>
    <property type="match status" value="1"/>
</dbReference>
<protein>
    <submittedName>
        <fullName evidence="11">ABC transporter permease</fullName>
    </submittedName>
    <submittedName>
        <fullName evidence="12">MgtE-like transporter</fullName>
    </submittedName>
</protein>
<keyword evidence="4 9" id="KW-0812">Transmembrane</keyword>
<dbReference type="Proteomes" id="UP000199289">
    <property type="component" value="Unassembled WGS sequence"/>
</dbReference>
<evidence type="ECO:0000313" key="14">
    <source>
        <dbReference type="Proteomes" id="UP000255421"/>
    </source>
</evidence>
<feature type="transmembrane region" description="Helical" evidence="9">
    <location>
        <begin position="160"/>
        <end position="184"/>
    </location>
</feature>
<sequence>MRTEWTVRAITRAMLPVLLILTLVELGSGLVLGSFEAQLYRYPSLLALVPVTIGTAGNLGSILAARLSTAFHLGTLTFDPADEELAGNSLATVALSVTVFPVIGVGAWGLTALLGGVQLPVTTVVAVSLLSGIVLAFLAIGVTMTTTYAAYRFGLDPDDVVIPVVTNTCDVLGVVVLFVSVQLLV</sequence>
<evidence type="ECO:0000256" key="4">
    <source>
        <dbReference type="ARBA" id="ARBA00022692"/>
    </source>
</evidence>
<dbReference type="InterPro" id="IPR036739">
    <property type="entry name" value="SLC41_membr_dom_sf"/>
</dbReference>
<evidence type="ECO:0000313" key="12">
    <source>
        <dbReference type="EMBL" id="SDQ87440.1"/>
    </source>
</evidence>
<proteinExistence type="inferred from homology"/>
<evidence type="ECO:0000313" key="11">
    <source>
        <dbReference type="EMBL" id="RDI71734.1"/>
    </source>
</evidence>
<dbReference type="RefSeq" id="WP_092538370.1">
    <property type="nucleotide sequence ID" value="NZ_FNKQ01000003.1"/>
</dbReference>
<evidence type="ECO:0000256" key="6">
    <source>
        <dbReference type="ARBA" id="ARBA00022989"/>
    </source>
</evidence>
<dbReference type="EMBL" id="QQST01000001">
    <property type="protein sequence ID" value="RDI71734.1"/>
    <property type="molecule type" value="Genomic_DNA"/>
</dbReference>
<organism evidence="12 13">
    <name type="scientific">Halopelagius longus</name>
    <dbReference type="NCBI Taxonomy" id="1236180"/>
    <lineage>
        <taxon>Archaea</taxon>
        <taxon>Methanobacteriati</taxon>
        <taxon>Methanobacteriota</taxon>
        <taxon>Stenosarchaea group</taxon>
        <taxon>Halobacteria</taxon>
        <taxon>Halobacteriales</taxon>
        <taxon>Haloferacaceae</taxon>
    </lineage>
</organism>
<dbReference type="GO" id="GO:0008324">
    <property type="term" value="F:monoatomic cation transmembrane transporter activity"/>
    <property type="evidence" value="ECO:0007669"/>
    <property type="project" value="InterPro"/>
</dbReference>
<keyword evidence="8 9" id="KW-0472">Membrane</keyword>
<keyword evidence="7" id="KW-0406">Ion transport</keyword>
<dbReference type="InterPro" id="IPR006667">
    <property type="entry name" value="SLC41_membr_dom"/>
</dbReference>
<evidence type="ECO:0000256" key="1">
    <source>
        <dbReference type="ARBA" id="ARBA00004141"/>
    </source>
</evidence>
<keyword evidence="14" id="KW-1185">Reference proteome</keyword>
<evidence type="ECO:0000259" key="10">
    <source>
        <dbReference type="Pfam" id="PF01769"/>
    </source>
</evidence>
<dbReference type="Gene3D" id="1.10.357.20">
    <property type="entry name" value="SLC41 divalent cation transporters, integral membrane domain"/>
    <property type="match status" value="1"/>
</dbReference>
<dbReference type="Proteomes" id="UP000255421">
    <property type="component" value="Unassembled WGS sequence"/>
</dbReference>
<evidence type="ECO:0000256" key="2">
    <source>
        <dbReference type="ARBA" id="ARBA00009749"/>
    </source>
</evidence>
<reference evidence="11 14" key="3">
    <citation type="submission" date="2018-07" db="EMBL/GenBank/DDBJ databases">
        <title>Genome sequence of extremly halophilic archaeon Halopelagius longus strain BC12-B1.</title>
        <authorList>
            <person name="Zhang X."/>
        </authorList>
    </citation>
    <scope>NUCLEOTIDE SEQUENCE [LARGE SCALE GENOMIC DNA]</scope>
    <source>
        <strain evidence="11 14">BC12-B1</strain>
    </source>
</reference>
<dbReference type="AlphaFoldDB" id="A0A1H1EFU2"/>
<evidence type="ECO:0000256" key="8">
    <source>
        <dbReference type="ARBA" id="ARBA00023136"/>
    </source>
</evidence>
<dbReference type="EMBL" id="FNKQ01000003">
    <property type="protein sequence ID" value="SDQ87440.1"/>
    <property type="molecule type" value="Genomic_DNA"/>
</dbReference>
<reference evidence="13" key="2">
    <citation type="submission" date="2016-10" db="EMBL/GenBank/DDBJ databases">
        <authorList>
            <person name="Varghese N."/>
            <person name="Submissions S."/>
        </authorList>
    </citation>
    <scope>NUCLEOTIDE SEQUENCE [LARGE SCALE GENOMIC DNA]</scope>
    <source>
        <strain evidence="13">CGMCC 1.12397</strain>
    </source>
</reference>
<feature type="transmembrane region" description="Helical" evidence="9">
    <location>
        <begin position="45"/>
        <end position="65"/>
    </location>
</feature>
<feature type="domain" description="SLC41A/MgtE integral membrane" evidence="10">
    <location>
        <begin position="49"/>
        <end position="179"/>
    </location>
</feature>
<keyword evidence="5" id="KW-0460">Magnesium</keyword>
<name>A0A1H1EFU2_9EURY</name>
<evidence type="ECO:0000256" key="9">
    <source>
        <dbReference type="SAM" id="Phobius"/>
    </source>
</evidence>
<dbReference type="GO" id="GO:0016020">
    <property type="term" value="C:membrane"/>
    <property type="evidence" value="ECO:0007669"/>
    <property type="project" value="UniProtKB-SubCell"/>
</dbReference>
<comment type="subcellular location">
    <subcellularLocation>
        <location evidence="1">Membrane</location>
        <topology evidence="1">Multi-pass membrane protein</topology>
    </subcellularLocation>
</comment>
<dbReference type="Pfam" id="PF01769">
    <property type="entry name" value="MgtE"/>
    <property type="match status" value="1"/>
</dbReference>
<evidence type="ECO:0000256" key="7">
    <source>
        <dbReference type="ARBA" id="ARBA00023065"/>
    </source>
</evidence>
<feature type="transmembrane region" description="Helical" evidence="9">
    <location>
        <begin position="13"/>
        <end position="33"/>
    </location>
</feature>
<dbReference type="PANTHER" id="PTHR16228">
    <property type="entry name" value="DIVALENT CATION TRANSPORTER SOLUTE CARRIER FAMILY 41"/>
    <property type="match status" value="1"/>
</dbReference>
<dbReference type="OrthoDB" id="203810at2157"/>